<reference evidence="2 3" key="1">
    <citation type="submission" date="2024-10" db="EMBL/GenBank/DDBJ databases">
        <title>The Natural Products Discovery Center: Release of the First 8490 Sequenced Strains for Exploring Actinobacteria Biosynthetic Diversity.</title>
        <authorList>
            <person name="Kalkreuter E."/>
            <person name="Kautsar S.A."/>
            <person name="Yang D."/>
            <person name="Bader C.D."/>
            <person name="Teijaro C.N."/>
            <person name="Fluegel L."/>
            <person name="Davis C.M."/>
            <person name="Simpson J.R."/>
            <person name="Lauterbach L."/>
            <person name="Steele A.D."/>
            <person name="Gui C."/>
            <person name="Meng S."/>
            <person name="Li G."/>
            <person name="Viehrig K."/>
            <person name="Ye F."/>
            <person name="Su P."/>
            <person name="Kiefer A.F."/>
            <person name="Nichols A."/>
            <person name="Cepeda A.J."/>
            <person name="Yan W."/>
            <person name="Fan B."/>
            <person name="Jiang Y."/>
            <person name="Adhikari A."/>
            <person name="Zheng C.-J."/>
            <person name="Schuster L."/>
            <person name="Cowan T.M."/>
            <person name="Smanski M.J."/>
            <person name="Chevrette M.G."/>
            <person name="De Carvalho L.P.S."/>
            <person name="Shen B."/>
        </authorList>
    </citation>
    <scope>NUCLEOTIDE SEQUENCE [LARGE SCALE GENOMIC DNA]</scope>
    <source>
        <strain evidence="2 3">NPDC049503</strain>
    </source>
</reference>
<dbReference type="RefSeq" id="WP_397022665.1">
    <property type="nucleotide sequence ID" value="NZ_JBITMB010000005.1"/>
</dbReference>
<organism evidence="2 3">
    <name type="scientific">Nonomuraea indica</name>
    <dbReference type="NCBI Taxonomy" id="1581193"/>
    <lineage>
        <taxon>Bacteria</taxon>
        <taxon>Bacillati</taxon>
        <taxon>Actinomycetota</taxon>
        <taxon>Actinomycetes</taxon>
        <taxon>Streptosporangiales</taxon>
        <taxon>Streptosporangiaceae</taxon>
        <taxon>Nonomuraea</taxon>
    </lineage>
</organism>
<evidence type="ECO:0008006" key="4">
    <source>
        <dbReference type="Google" id="ProtNLM"/>
    </source>
</evidence>
<evidence type="ECO:0000256" key="1">
    <source>
        <dbReference type="SAM" id="MobiDB-lite"/>
    </source>
</evidence>
<protein>
    <recommendedName>
        <fullName evidence="4">Small CPxCG-related zinc finger protein</fullName>
    </recommendedName>
</protein>
<evidence type="ECO:0000313" key="3">
    <source>
        <dbReference type="Proteomes" id="UP001612928"/>
    </source>
</evidence>
<evidence type="ECO:0000313" key="2">
    <source>
        <dbReference type="EMBL" id="MFI7442712.1"/>
    </source>
</evidence>
<feature type="region of interest" description="Disordered" evidence="1">
    <location>
        <begin position="44"/>
        <end position="70"/>
    </location>
</feature>
<name>A0ABW8A7F8_9ACTN</name>
<feature type="compositionally biased region" description="Basic and acidic residues" evidence="1">
    <location>
        <begin position="44"/>
        <end position="54"/>
    </location>
</feature>
<dbReference type="Proteomes" id="UP001612928">
    <property type="component" value="Unassembled WGS sequence"/>
</dbReference>
<gene>
    <name evidence="2" type="ORF">ACIBP5_22310</name>
</gene>
<comment type="caution">
    <text evidence="2">The sequence shown here is derived from an EMBL/GenBank/DDBJ whole genome shotgun (WGS) entry which is preliminary data.</text>
</comment>
<accession>A0ABW8A7F8</accession>
<keyword evidence="3" id="KW-1185">Reference proteome</keyword>
<proteinExistence type="predicted"/>
<sequence>MTADQPLVCPKCKGVVVVARATAYTPARGRLIIAHGYCPGTCSDVEHDPGHDQSAEIATTPQEPAPAGGS</sequence>
<dbReference type="EMBL" id="JBITMB010000005">
    <property type="protein sequence ID" value="MFI7442712.1"/>
    <property type="molecule type" value="Genomic_DNA"/>
</dbReference>